<dbReference type="Proteomes" id="UP001154329">
    <property type="component" value="Chromosome 4"/>
</dbReference>
<dbReference type="PANTHER" id="PTHR46481:SF10">
    <property type="entry name" value="ZINC FINGER BED DOMAIN-CONTAINING PROTEIN 39"/>
    <property type="match status" value="1"/>
</dbReference>
<keyword evidence="3" id="KW-0863">Zinc-finger</keyword>
<dbReference type="InterPro" id="IPR012337">
    <property type="entry name" value="RNaseH-like_sf"/>
</dbReference>
<dbReference type="InterPro" id="IPR052035">
    <property type="entry name" value="ZnF_BED_domain_contain"/>
</dbReference>
<keyword evidence="4" id="KW-0862">Zinc</keyword>
<dbReference type="GO" id="GO:0005634">
    <property type="term" value="C:nucleus"/>
    <property type="evidence" value="ECO:0007669"/>
    <property type="project" value="UniProtKB-SubCell"/>
</dbReference>
<dbReference type="InterPro" id="IPR007021">
    <property type="entry name" value="DUF659"/>
</dbReference>
<keyword evidence="2" id="KW-0479">Metal-binding</keyword>
<keyword evidence="5" id="KW-0539">Nucleus</keyword>
<dbReference type="Pfam" id="PF05699">
    <property type="entry name" value="Dimer_Tnp_hAT"/>
    <property type="match status" value="1"/>
</dbReference>
<proteinExistence type="predicted"/>
<dbReference type="AlphaFoldDB" id="A0A9P0JAI7"/>
<sequence length="608" mass="68872">MCDGWTNIRRESIINYVITTPQPLFYKTSSTGAESHTAIFIAKEISVVLNEVGPKKVLGIVTDNAKNMKGAWKILQEKYNHLQPYGCVAHGLNLLAKDISSIESIAIIVNKGKEIVKEIIFSHRLDAIFKEKQVDKKITLKLPVCTRWGSHVIFLNSIIKNRSALRSVAIDERAEYLLSNTTKIQLLDDTFWNTTTQLYDILKPISNWITQIESDTPQLSLVPTIFMDIKNNFEQILTPSHILYDKTSRIMSFLKKRTDFCTKSIHKAAHLLDPMLKEKNLMPEEEMEGIECISNVARYTDNIDEATVLAEFAQYKVKEGLWSKEFVWNTVNKVSATTWWNGLCSSSQLSKIATKILQLPPTSAACERTFSSYSNIHTVKRNCLTNDRAGKLVYINHNLRLLQKNLENKPTTVQTVPSLITSTSSEEHILDIDTINVNDSELSGNSSSNMSVDTFSYNQSDSSSAIVSVPKNKKKRILESDSSIDDIQEDCENQPQKNSTVNQQEMIVTDDHINMTTLKVGDFIVIEMSSKKTTKQYIGLIEQKVSCSEYCVKFMKKKPSTNSFIFPLIEETSSITVDEIKCVLGTPTIGRRELYTFSDDLSKFQNLY</sequence>
<dbReference type="GO" id="GO:0046983">
    <property type="term" value="F:protein dimerization activity"/>
    <property type="evidence" value="ECO:0007669"/>
    <property type="project" value="InterPro"/>
</dbReference>
<organism evidence="8 9">
    <name type="scientific">Aphis gossypii</name>
    <name type="common">Cotton aphid</name>
    <dbReference type="NCBI Taxonomy" id="80765"/>
    <lineage>
        <taxon>Eukaryota</taxon>
        <taxon>Metazoa</taxon>
        <taxon>Ecdysozoa</taxon>
        <taxon>Arthropoda</taxon>
        <taxon>Hexapoda</taxon>
        <taxon>Insecta</taxon>
        <taxon>Pterygota</taxon>
        <taxon>Neoptera</taxon>
        <taxon>Paraneoptera</taxon>
        <taxon>Hemiptera</taxon>
        <taxon>Sternorrhyncha</taxon>
        <taxon>Aphidomorpha</taxon>
        <taxon>Aphidoidea</taxon>
        <taxon>Aphididae</taxon>
        <taxon>Aphidini</taxon>
        <taxon>Aphis</taxon>
        <taxon>Aphis</taxon>
    </lineage>
</organism>
<dbReference type="InterPro" id="IPR008906">
    <property type="entry name" value="HATC_C_dom"/>
</dbReference>
<evidence type="ECO:0000313" key="8">
    <source>
        <dbReference type="EMBL" id="CAH1736275.1"/>
    </source>
</evidence>
<evidence type="ECO:0000256" key="2">
    <source>
        <dbReference type="ARBA" id="ARBA00022723"/>
    </source>
</evidence>
<evidence type="ECO:0000256" key="4">
    <source>
        <dbReference type="ARBA" id="ARBA00022833"/>
    </source>
</evidence>
<name>A0A9P0JAI7_APHGO</name>
<reference evidence="8" key="1">
    <citation type="submission" date="2022-02" db="EMBL/GenBank/DDBJ databases">
        <authorList>
            <person name="King R."/>
        </authorList>
    </citation>
    <scope>NUCLEOTIDE SEQUENCE</scope>
</reference>
<comment type="subcellular location">
    <subcellularLocation>
        <location evidence="1">Nucleus</location>
    </subcellularLocation>
</comment>
<dbReference type="Pfam" id="PF04937">
    <property type="entry name" value="DUF659"/>
    <property type="match status" value="1"/>
</dbReference>
<reference evidence="8" key="2">
    <citation type="submission" date="2022-10" db="EMBL/GenBank/DDBJ databases">
        <authorList>
            <consortium name="ENA_rothamsted_submissions"/>
            <consortium name="culmorum"/>
            <person name="King R."/>
        </authorList>
    </citation>
    <scope>NUCLEOTIDE SEQUENCE</scope>
</reference>
<keyword evidence="9" id="KW-1185">Reference proteome</keyword>
<dbReference type="PANTHER" id="PTHR46481">
    <property type="entry name" value="ZINC FINGER BED DOMAIN-CONTAINING PROTEIN 4"/>
    <property type="match status" value="1"/>
</dbReference>
<dbReference type="EMBL" id="OU899037">
    <property type="protein sequence ID" value="CAH1736275.1"/>
    <property type="molecule type" value="Genomic_DNA"/>
</dbReference>
<evidence type="ECO:0000256" key="3">
    <source>
        <dbReference type="ARBA" id="ARBA00022771"/>
    </source>
</evidence>
<evidence type="ECO:0000313" key="9">
    <source>
        <dbReference type="Proteomes" id="UP001154329"/>
    </source>
</evidence>
<gene>
    <name evidence="8" type="ORF">APHIGO_LOCUS10048</name>
</gene>
<accession>A0A9P0JAI7</accession>
<evidence type="ECO:0000256" key="5">
    <source>
        <dbReference type="ARBA" id="ARBA00023242"/>
    </source>
</evidence>
<evidence type="ECO:0000256" key="1">
    <source>
        <dbReference type="ARBA" id="ARBA00004123"/>
    </source>
</evidence>
<feature type="domain" description="HAT C-terminal dimerisation" evidence="7">
    <location>
        <begin position="324"/>
        <end position="399"/>
    </location>
</feature>
<dbReference type="GO" id="GO:0008270">
    <property type="term" value="F:zinc ion binding"/>
    <property type="evidence" value="ECO:0007669"/>
    <property type="project" value="UniProtKB-KW"/>
</dbReference>
<dbReference type="SUPFAM" id="SSF53098">
    <property type="entry name" value="Ribonuclease H-like"/>
    <property type="match status" value="1"/>
</dbReference>
<evidence type="ECO:0000259" key="6">
    <source>
        <dbReference type="Pfam" id="PF04937"/>
    </source>
</evidence>
<feature type="domain" description="DUF659" evidence="6">
    <location>
        <begin position="1"/>
        <end position="115"/>
    </location>
</feature>
<protein>
    <submittedName>
        <fullName evidence="8">Uncharacterized protein</fullName>
    </submittedName>
</protein>
<evidence type="ECO:0000259" key="7">
    <source>
        <dbReference type="Pfam" id="PF05699"/>
    </source>
</evidence>